<organism evidence="2 3">
    <name type="scientific">Burkholderia ubonensis</name>
    <dbReference type="NCBI Taxonomy" id="101571"/>
    <lineage>
        <taxon>Bacteria</taxon>
        <taxon>Pseudomonadati</taxon>
        <taxon>Pseudomonadota</taxon>
        <taxon>Betaproteobacteria</taxon>
        <taxon>Burkholderiales</taxon>
        <taxon>Burkholderiaceae</taxon>
        <taxon>Burkholderia</taxon>
        <taxon>Burkholderia cepacia complex</taxon>
    </lineage>
</organism>
<evidence type="ECO:0000256" key="1">
    <source>
        <dbReference type="SAM" id="MobiDB-lite"/>
    </source>
</evidence>
<feature type="compositionally biased region" description="Low complexity" evidence="1">
    <location>
        <begin position="9"/>
        <end position="26"/>
    </location>
</feature>
<dbReference type="AlphaFoldDB" id="A0A103QVQ4"/>
<gene>
    <name evidence="2" type="ORF">WJ33_37090</name>
</gene>
<name>A0A103QVQ4_9BURK</name>
<accession>A0A103QVQ4</accession>
<dbReference type="OrthoDB" id="9991052at2"/>
<dbReference type="RefSeq" id="WP_059758117.1">
    <property type="nucleotide sequence ID" value="NZ_CP013414.1"/>
</dbReference>
<feature type="region of interest" description="Disordered" evidence="1">
    <location>
        <begin position="1"/>
        <end position="39"/>
    </location>
</feature>
<proteinExistence type="predicted"/>
<evidence type="ECO:0000313" key="2">
    <source>
        <dbReference type="EMBL" id="KVG56443.1"/>
    </source>
</evidence>
<dbReference type="Proteomes" id="UP000064029">
    <property type="component" value="Unassembled WGS sequence"/>
</dbReference>
<protein>
    <submittedName>
        <fullName evidence="2">Uncharacterized protein</fullName>
    </submittedName>
</protein>
<dbReference type="EMBL" id="LOXM01000255">
    <property type="protein sequence ID" value="KVG56443.1"/>
    <property type="molecule type" value="Genomic_DNA"/>
</dbReference>
<comment type="caution">
    <text evidence="2">The sequence shown here is derived from an EMBL/GenBank/DDBJ whole genome shotgun (WGS) entry which is preliminary data.</text>
</comment>
<evidence type="ECO:0000313" key="3">
    <source>
        <dbReference type="Proteomes" id="UP000064029"/>
    </source>
</evidence>
<reference evidence="2 3" key="1">
    <citation type="submission" date="2015-11" db="EMBL/GenBank/DDBJ databases">
        <title>Expanding the genomic diversity of Burkholderia species for the development of highly accurate diagnostics.</title>
        <authorList>
            <person name="Sahl J."/>
            <person name="Keim P."/>
            <person name="Wagner D."/>
        </authorList>
    </citation>
    <scope>NUCLEOTIDE SEQUENCE [LARGE SCALE GENOMIC DNA]</scope>
    <source>
        <strain evidence="2 3">MSMB2036</strain>
    </source>
</reference>
<sequence length="110" mass="11654">MSDQDATQGTDGATDGAENATAAAETVTHDAAPSSSEPVVRFTELTIEPLIVRVEQLARRAFDAGQTDEHNLMAWLYQHIDALKRAIAGAPGLPLSDEAKALLAELAELL</sequence>